<keyword evidence="1" id="KW-0479">Metal-binding</keyword>
<sequence length="48" mass="5409">MAQQGFQMDQEKLSCSICLDLLKDPVTIPCGHNTNKRCCLDWFPLVAP</sequence>
<keyword evidence="2" id="KW-0863">Zinc-finger</keyword>
<evidence type="ECO:0000256" key="2">
    <source>
        <dbReference type="ARBA" id="ARBA00022771"/>
    </source>
</evidence>
<feature type="domain" description="RING-type" evidence="4">
    <location>
        <begin position="15"/>
        <end position="42"/>
    </location>
</feature>
<evidence type="ECO:0000256" key="1">
    <source>
        <dbReference type="ARBA" id="ARBA00022723"/>
    </source>
</evidence>
<accession>A0A3B4ZYK0</accession>
<evidence type="ECO:0000256" key="3">
    <source>
        <dbReference type="ARBA" id="ARBA00022833"/>
    </source>
</evidence>
<dbReference type="Pfam" id="PF13923">
    <property type="entry name" value="zf-C3HC4_2"/>
    <property type="match status" value="1"/>
</dbReference>
<dbReference type="InterPro" id="IPR013083">
    <property type="entry name" value="Znf_RING/FYVE/PHD"/>
</dbReference>
<protein>
    <recommendedName>
        <fullName evidence="4">RING-type domain-containing protein</fullName>
    </recommendedName>
</protein>
<evidence type="ECO:0000313" key="5">
    <source>
        <dbReference type="Ensembl" id="ENSSPAP00000012911.1"/>
    </source>
</evidence>
<dbReference type="SUPFAM" id="SSF57850">
    <property type="entry name" value="RING/U-box"/>
    <property type="match status" value="1"/>
</dbReference>
<reference evidence="5" key="1">
    <citation type="submission" date="2023-09" db="UniProtKB">
        <authorList>
            <consortium name="Ensembl"/>
        </authorList>
    </citation>
    <scope>IDENTIFICATION</scope>
</reference>
<keyword evidence="3" id="KW-0862">Zinc</keyword>
<proteinExistence type="predicted"/>
<dbReference type="Ensembl" id="ENSSPAT00000013130.1">
    <property type="protein sequence ID" value="ENSSPAP00000012911.1"/>
    <property type="gene ID" value="ENSSPAG00000009795.1"/>
</dbReference>
<organism evidence="5">
    <name type="scientific">Stegastes partitus</name>
    <name type="common">bicolor damselfish</name>
    <dbReference type="NCBI Taxonomy" id="144197"/>
    <lineage>
        <taxon>Eukaryota</taxon>
        <taxon>Metazoa</taxon>
        <taxon>Chordata</taxon>
        <taxon>Craniata</taxon>
        <taxon>Vertebrata</taxon>
        <taxon>Euteleostomi</taxon>
        <taxon>Actinopterygii</taxon>
        <taxon>Neopterygii</taxon>
        <taxon>Teleostei</taxon>
        <taxon>Neoteleostei</taxon>
        <taxon>Acanthomorphata</taxon>
        <taxon>Ovalentaria</taxon>
        <taxon>Pomacentridae</taxon>
        <taxon>Stegastes</taxon>
    </lineage>
</organism>
<dbReference type="InterPro" id="IPR001841">
    <property type="entry name" value="Znf_RING"/>
</dbReference>
<evidence type="ECO:0000259" key="4">
    <source>
        <dbReference type="Pfam" id="PF13923"/>
    </source>
</evidence>
<name>A0A3B4ZYK0_9TELE</name>
<dbReference type="GeneTree" id="ENSGT01000000214780"/>
<dbReference type="Gene3D" id="3.30.40.10">
    <property type="entry name" value="Zinc/RING finger domain, C3HC4 (zinc finger)"/>
    <property type="match status" value="1"/>
</dbReference>
<dbReference type="AlphaFoldDB" id="A0A3B4ZYK0"/>